<dbReference type="Pfam" id="PF00561">
    <property type="entry name" value="Abhydrolase_1"/>
    <property type="match status" value="1"/>
</dbReference>
<evidence type="ECO:0000259" key="1">
    <source>
        <dbReference type="Pfam" id="PF00561"/>
    </source>
</evidence>
<keyword evidence="3" id="KW-1185">Reference proteome</keyword>
<dbReference type="InterPro" id="IPR000073">
    <property type="entry name" value="AB_hydrolase_1"/>
</dbReference>
<dbReference type="PANTHER" id="PTHR43798">
    <property type="entry name" value="MONOACYLGLYCEROL LIPASE"/>
    <property type="match status" value="1"/>
</dbReference>
<keyword evidence="2" id="KW-0378">Hydrolase</keyword>
<comment type="caution">
    <text evidence="2">The sequence shown here is derived from an EMBL/GenBank/DDBJ whole genome shotgun (WGS) entry which is preliminary data.</text>
</comment>
<organism evidence="2 3">
    <name type="scientific">Cytobacillus spartinae</name>
    <dbReference type="NCBI Taxonomy" id="3299023"/>
    <lineage>
        <taxon>Bacteria</taxon>
        <taxon>Bacillati</taxon>
        <taxon>Bacillota</taxon>
        <taxon>Bacilli</taxon>
        <taxon>Bacillales</taxon>
        <taxon>Bacillaceae</taxon>
        <taxon>Cytobacillus</taxon>
    </lineage>
</organism>
<sequence>MPIMNVNGNDLFYEIHGNEEATETIVFLNGVMTTTTSWSLYYPIFEKLGYKILLHDFKGQMKSSKPEGPYTFKEHAEDTKALVDKLGLQKIHLIGTSYGGEVALRFSIDYPEMVQSLVVIDGASEIDDVSRLFVEGWRKLAKEKNGEEFFWGAVPSLYYNKFVENNREFLEERGKALNAIDDEYFKGQIHLYNTYITDLSLTGELKHIQCPTLIVLGENDILTPRKFSEILVEKIPNTEFIIIPECGHVTIFEQPEVLKSALVGFIIKNTL</sequence>
<dbReference type="InterPro" id="IPR029058">
    <property type="entry name" value="AB_hydrolase_fold"/>
</dbReference>
<dbReference type="GO" id="GO:0016787">
    <property type="term" value="F:hydrolase activity"/>
    <property type="evidence" value="ECO:0007669"/>
    <property type="project" value="UniProtKB-KW"/>
</dbReference>
<feature type="domain" description="AB hydrolase-1" evidence="1">
    <location>
        <begin position="24"/>
        <end position="254"/>
    </location>
</feature>
<dbReference type="InterPro" id="IPR050266">
    <property type="entry name" value="AB_hydrolase_sf"/>
</dbReference>
<name>A0ABW6KGB3_9BACI</name>
<gene>
    <name evidence="2" type="ORF">ACFYKX_22340</name>
</gene>
<dbReference type="EMBL" id="JBIACK010000015">
    <property type="protein sequence ID" value="MFE8703303.1"/>
    <property type="molecule type" value="Genomic_DNA"/>
</dbReference>
<evidence type="ECO:0000313" key="3">
    <source>
        <dbReference type="Proteomes" id="UP001601059"/>
    </source>
</evidence>
<evidence type="ECO:0000313" key="2">
    <source>
        <dbReference type="EMBL" id="MFE8703303.1"/>
    </source>
</evidence>
<dbReference type="Gene3D" id="3.40.50.1820">
    <property type="entry name" value="alpha/beta hydrolase"/>
    <property type="match status" value="1"/>
</dbReference>
<dbReference type="Proteomes" id="UP001601059">
    <property type="component" value="Unassembled WGS sequence"/>
</dbReference>
<dbReference type="PRINTS" id="PR00111">
    <property type="entry name" value="ABHYDROLASE"/>
</dbReference>
<protein>
    <submittedName>
        <fullName evidence="2">Alpha/beta fold hydrolase</fullName>
    </submittedName>
</protein>
<accession>A0ABW6KGB3</accession>
<reference evidence="2 3" key="1">
    <citation type="submission" date="2024-08" db="EMBL/GenBank/DDBJ databases">
        <title>Two novel Cytobacillus novel species.</title>
        <authorList>
            <person name="Liu G."/>
        </authorList>
    </citation>
    <scope>NUCLEOTIDE SEQUENCE [LARGE SCALE GENOMIC DNA]</scope>
    <source>
        <strain evidence="2 3">FJAT-54145</strain>
    </source>
</reference>
<dbReference type="SUPFAM" id="SSF53474">
    <property type="entry name" value="alpha/beta-Hydrolases"/>
    <property type="match status" value="1"/>
</dbReference>
<dbReference type="PANTHER" id="PTHR43798:SF33">
    <property type="entry name" value="HYDROLASE, PUTATIVE (AFU_ORTHOLOGUE AFUA_2G14860)-RELATED"/>
    <property type="match status" value="1"/>
</dbReference>
<dbReference type="RefSeq" id="WP_389363728.1">
    <property type="nucleotide sequence ID" value="NZ_JBIACK010000015.1"/>
</dbReference>
<proteinExistence type="predicted"/>